<dbReference type="OrthoDB" id="8965954at2"/>
<accession>A0A371JW17</accession>
<sequence>MEFEPDKLERAKKRVEELKGFYIHMAVYVVVNVFILVNIYLRTDYFWQWPHFVTLFGWGLGLGFHAAKVFGFNPMFGRKWEERQIQKYIDKDKEEAKKYK</sequence>
<keyword evidence="1" id="KW-0812">Transmembrane</keyword>
<dbReference type="Pfam" id="PF13239">
    <property type="entry name" value="2TM"/>
    <property type="match status" value="1"/>
</dbReference>
<keyword evidence="1" id="KW-0472">Membrane</keyword>
<reference evidence="3 4" key="1">
    <citation type="submission" date="2018-08" db="EMBL/GenBank/DDBJ databases">
        <title>Muricauda nanhaiensis sp. nov., isolated from seawater of the South China Sea.</title>
        <authorList>
            <person name="Dang Y."/>
        </authorList>
    </citation>
    <scope>NUCLEOTIDE SEQUENCE [LARGE SCALE GENOMIC DNA]</scope>
    <source>
        <strain evidence="3 4">SM1704</strain>
    </source>
</reference>
<dbReference type="EMBL" id="QTJX01000001">
    <property type="protein sequence ID" value="RDY62018.1"/>
    <property type="molecule type" value="Genomic_DNA"/>
</dbReference>
<protein>
    <recommendedName>
        <fullName evidence="2">2TM domain-containing protein</fullName>
    </recommendedName>
</protein>
<proteinExistence type="predicted"/>
<feature type="transmembrane region" description="Helical" evidence="1">
    <location>
        <begin position="21"/>
        <end position="41"/>
    </location>
</feature>
<comment type="caution">
    <text evidence="3">The sequence shown here is derived from an EMBL/GenBank/DDBJ whole genome shotgun (WGS) entry which is preliminary data.</text>
</comment>
<keyword evidence="4" id="KW-1185">Reference proteome</keyword>
<keyword evidence="1" id="KW-1133">Transmembrane helix</keyword>
<dbReference type="AlphaFoldDB" id="A0A371JW17"/>
<dbReference type="InterPro" id="IPR025698">
    <property type="entry name" value="2TM_dom"/>
</dbReference>
<dbReference type="Proteomes" id="UP000261828">
    <property type="component" value="Unassembled WGS sequence"/>
</dbReference>
<gene>
    <name evidence="3" type="ORF">DX873_03150</name>
</gene>
<evidence type="ECO:0000259" key="2">
    <source>
        <dbReference type="Pfam" id="PF13239"/>
    </source>
</evidence>
<feature type="domain" description="2TM" evidence="2">
    <location>
        <begin position="9"/>
        <end position="89"/>
    </location>
</feature>
<evidence type="ECO:0000313" key="4">
    <source>
        <dbReference type="Proteomes" id="UP000261828"/>
    </source>
</evidence>
<evidence type="ECO:0000313" key="3">
    <source>
        <dbReference type="EMBL" id="RDY62018.1"/>
    </source>
</evidence>
<name>A0A371JW17_9FLAO</name>
<evidence type="ECO:0000256" key="1">
    <source>
        <dbReference type="SAM" id="Phobius"/>
    </source>
</evidence>
<feature type="transmembrane region" description="Helical" evidence="1">
    <location>
        <begin position="47"/>
        <end position="70"/>
    </location>
</feature>
<organism evidence="3 4">
    <name type="scientific">Flagellimonas nanhaiensis</name>
    <dbReference type="NCBI Taxonomy" id="2292706"/>
    <lineage>
        <taxon>Bacteria</taxon>
        <taxon>Pseudomonadati</taxon>
        <taxon>Bacteroidota</taxon>
        <taxon>Flavobacteriia</taxon>
        <taxon>Flavobacteriales</taxon>
        <taxon>Flavobacteriaceae</taxon>
        <taxon>Flagellimonas</taxon>
    </lineage>
</organism>